<feature type="domain" description="GST C-terminal" evidence="4">
    <location>
        <begin position="114"/>
        <end position="257"/>
    </location>
</feature>
<feature type="chain" id="PRO_5039915494" evidence="2">
    <location>
        <begin position="21"/>
        <end position="439"/>
    </location>
</feature>
<dbReference type="AlphaFoldDB" id="A0A9K3LZP5"/>
<dbReference type="CDD" id="cd00299">
    <property type="entry name" value="GST_C_family"/>
    <property type="match status" value="1"/>
</dbReference>
<dbReference type="Proteomes" id="UP000693970">
    <property type="component" value="Unassembled WGS sequence"/>
</dbReference>
<evidence type="ECO:0000313" key="5">
    <source>
        <dbReference type="EMBL" id="KAG7371137.1"/>
    </source>
</evidence>
<evidence type="ECO:0000313" key="6">
    <source>
        <dbReference type="Proteomes" id="UP000693970"/>
    </source>
</evidence>
<dbReference type="GO" id="GO:0005737">
    <property type="term" value="C:cytoplasm"/>
    <property type="evidence" value="ECO:0007669"/>
    <property type="project" value="TreeGrafter"/>
</dbReference>
<accession>A0A9K3LZP5</accession>
<dbReference type="SFLD" id="SFLDG00358">
    <property type="entry name" value="Main_(cytGST)"/>
    <property type="match status" value="1"/>
</dbReference>
<keyword evidence="2" id="KW-0732">Signal</keyword>
<dbReference type="PANTHER" id="PTHR43968">
    <property type="match status" value="1"/>
</dbReference>
<feature type="compositionally biased region" description="Polar residues" evidence="1">
    <location>
        <begin position="347"/>
        <end position="357"/>
    </location>
</feature>
<dbReference type="Pfam" id="PF13409">
    <property type="entry name" value="GST_N_2"/>
    <property type="match status" value="1"/>
</dbReference>
<gene>
    <name evidence="5" type="ORF">IV203_019707</name>
</gene>
<dbReference type="PANTHER" id="PTHR43968:SF6">
    <property type="entry name" value="GLUTATHIONE S-TRANSFERASE OMEGA"/>
    <property type="match status" value="1"/>
</dbReference>
<dbReference type="PROSITE" id="PS50405">
    <property type="entry name" value="GST_CTER"/>
    <property type="match status" value="1"/>
</dbReference>
<evidence type="ECO:0000256" key="1">
    <source>
        <dbReference type="SAM" id="MobiDB-lite"/>
    </source>
</evidence>
<dbReference type="InterPro" id="IPR050983">
    <property type="entry name" value="GST_Omega/HSP26"/>
</dbReference>
<dbReference type="PROSITE" id="PS50404">
    <property type="entry name" value="GST_NTER"/>
    <property type="match status" value="1"/>
</dbReference>
<dbReference type="InterPro" id="IPR004045">
    <property type="entry name" value="Glutathione_S-Trfase_N"/>
</dbReference>
<evidence type="ECO:0000259" key="4">
    <source>
        <dbReference type="PROSITE" id="PS50405"/>
    </source>
</evidence>
<feature type="region of interest" description="Disordered" evidence="1">
    <location>
        <begin position="312"/>
        <end position="413"/>
    </location>
</feature>
<comment type="caution">
    <text evidence="5">The sequence shown here is derived from an EMBL/GenBank/DDBJ whole genome shotgun (WGS) entry which is preliminary data.</text>
</comment>
<dbReference type="CDD" id="cd00570">
    <property type="entry name" value="GST_N_family"/>
    <property type="match status" value="1"/>
</dbReference>
<name>A0A9K3LZP5_9STRA</name>
<reference evidence="5" key="1">
    <citation type="journal article" date="2021" name="Sci. Rep.">
        <title>Diploid genomic architecture of Nitzschia inconspicua, an elite biomass production diatom.</title>
        <authorList>
            <person name="Oliver A."/>
            <person name="Podell S."/>
            <person name="Pinowska A."/>
            <person name="Traller J.C."/>
            <person name="Smith S.R."/>
            <person name="McClure R."/>
            <person name="Beliaev A."/>
            <person name="Bohutskyi P."/>
            <person name="Hill E.A."/>
            <person name="Rabines A."/>
            <person name="Zheng H."/>
            <person name="Allen L.Z."/>
            <person name="Kuo A."/>
            <person name="Grigoriev I.V."/>
            <person name="Allen A.E."/>
            <person name="Hazlebeck D."/>
            <person name="Allen E.E."/>
        </authorList>
    </citation>
    <scope>NUCLEOTIDE SEQUENCE</scope>
    <source>
        <strain evidence="5">Hildebrandi</strain>
    </source>
</reference>
<feature type="signal peptide" evidence="2">
    <location>
        <begin position="1"/>
        <end position="20"/>
    </location>
</feature>
<feature type="compositionally biased region" description="Low complexity" evidence="1">
    <location>
        <begin position="336"/>
        <end position="346"/>
    </location>
</feature>
<keyword evidence="6" id="KW-1185">Reference proteome</keyword>
<dbReference type="EMBL" id="JAGRRH010000004">
    <property type="protein sequence ID" value="KAG7371137.1"/>
    <property type="molecule type" value="Genomic_DNA"/>
</dbReference>
<dbReference type="OrthoDB" id="202518at2759"/>
<dbReference type="SFLD" id="SFLDS00019">
    <property type="entry name" value="Glutathione_Transferase_(cytos"/>
    <property type="match status" value="1"/>
</dbReference>
<feature type="domain" description="GST N-terminal" evidence="3">
    <location>
        <begin position="21"/>
        <end position="108"/>
    </location>
</feature>
<sequence>MRAHLLCLLLLSSTAVESFAGKPRFFNSGSCPYAQRAWIALEECQCDYEKVVVDLENKSTEFVATYAKANPLPGARAKVSLLEVDDTTIICESLVVAEFIAETYGDNNNLLPASPKDRATMRLFTELCGSSFSYFPLLRAKGDKLDAALKTFKEGLVATNDFLKHHNSAPFLFGEAFSLAECNAAPFVQRACIILPAFTSADDGNSITVNPLQICDELGLHNLKAWMNAVIARPSVLETGVPESALMESTKRMLGRFLLSSARTHSWPAFVRHHAQFAAFDRFRKLQTTQITHVFRRKECIGGSTTTTTNAAVETAVVTTPRQDDREEDAPATGVSSITASSFSSSLVATPRTSTGPSARLVTTGKKRKYVPLSSTQSSQDNDSQHHEEEEEDQEDNCKPRAKPSFPQDQDDRAIVNPILNGKRALAQVRSRAFDCSVS</sequence>
<protein>
    <submittedName>
        <fullName evidence="5">Glutathione S-transferase, C-terminal domain containing protein</fullName>
    </submittedName>
</protein>
<organism evidence="5 6">
    <name type="scientific">Nitzschia inconspicua</name>
    <dbReference type="NCBI Taxonomy" id="303405"/>
    <lineage>
        <taxon>Eukaryota</taxon>
        <taxon>Sar</taxon>
        <taxon>Stramenopiles</taxon>
        <taxon>Ochrophyta</taxon>
        <taxon>Bacillariophyta</taxon>
        <taxon>Bacillariophyceae</taxon>
        <taxon>Bacillariophycidae</taxon>
        <taxon>Bacillariales</taxon>
        <taxon>Bacillariaceae</taxon>
        <taxon>Nitzschia</taxon>
    </lineage>
</organism>
<evidence type="ECO:0000259" key="3">
    <source>
        <dbReference type="PROSITE" id="PS50404"/>
    </source>
</evidence>
<reference evidence="5" key="2">
    <citation type="submission" date="2021-04" db="EMBL/GenBank/DDBJ databases">
        <authorList>
            <person name="Podell S."/>
        </authorList>
    </citation>
    <scope>NUCLEOTIDE SEQUENCE</scope>
    <source>
        <strain evidence="5">Hildebrandi</strain>
    </source>
</reference>
<proteinExistence type="predicted"/>
<dbReference type="InterPro" id="IPR040079">
    <property type="entry name" value="Glutathione_S-Trfase"/>
</dbReference>
<dbReference type="InterPro" id="IPR010987">
    <property type="entry name" value="Glutathione-S-Trfase_C-like"/>
</dbReference>
<evidence type="ECO:0000256" key="2">
    <source>
        <dbReference type="SAM" id="SignalP"/>
    </source>
</evidence>